<accession>A0ACB9KKD0</accession>
<keyword evidence="2" id="KW-1185">Reference proteome</keyword>
<comment type="caution">
    <text evidence="1">The sequence shown here is derived from an EMBL/GenBank/DDBJ whole genome shotgun (WGS) entry which is preliminary data.</text>
</comment>
<gene>
    <name evidence="1" type="ORF">L6164_037499</name>
</gene>
<dbReference type="EMBL" id="CM039439">
    <property type="protein sequence ID" value="KAI4297615.1"/>
    <property type="molecule type" value="Genomic_DNA"/>
</dbReference>
<evidence type="ECO:0000313" key="1">
    <source>
        <dbReference type="EMBL" id="KAI4297615.1"/>
    </source>
</evidence>
<proteinExistence type="predicted"/>
<dbReference type="Proteomes" id="UP000828941">
    <property type="component" value="Chromosome 14"/>
</dbReference>
<reference evidence="1 2" key="1">
    <citation type="journal article" date="2022" name="DNA Res.">
        <title>Chromosomal-level genome assembly of the orchid tree Bauhinia variegata (Leguminosae; Cercidoideae) supports the allotetraploid origin hypothesis of Bauhinia.</title>
        <authorList>
            <person name="Zhong Y."/>
            <person name="Chen Y."/>
            <person name="Zheng D."/>
            <person name="Pang J."/>
            <person name="Liu Y."/>
            <person name="Luo S."/>
            <person name="Meng S."/>
            <person name="Qian L."/>
            <person name="Wei D."/>
            <person name="Dai S."/>
            <person name="Zhou R."/>
        </authorList>
    </citation>
    <scope>NUCLEOTIDE SEQUENCE [LARGE SCALE GENOMIC DNA]</scope>
    <source>
        <strain evidence="1">BV-YZ2020</strain>
    </source>
</reference>
<name>A0ACB9KKD0_BAUVA</name>
<organism evidence="1 2">
    <name type="scientific">Bauhinia variegata</name>
    <name type="common">Purple orchid tree</name>
    <name type="synonym">Phanera variegata</name>
    <dbReference type="NCBI Taxonomy" id="167791"/>
    <lineage>
        <taxon>Eukaryota</taxon>
        <taxon>Viridiplantae</taxon>
        <taxon>Streptophyta</taxon>
        <taxon>Embryophyta</taxon>
        <taxon>Tracheophyta</taxon>
        <taxon>Spermatophyta</taxon>
        <taxon>Magnoliopsida</taxon>
        <taxon>eudicotyledons</taxon>
        <taxon>Gunneridae</taxon>
        <taxon>Pentapetalae</taxon>
        <taxon>rosids</taxon>
        <taxon>fabids</taxon>
        <taxon>Fabales</taxon>
        <taxon>Fabaceae</taxon>
        <taxon>Cercidoideae</taxon>
        <taxon>Cercideae</taxon>
        <taxon>Bauhiniinae</taxon>
        <taxon>Bauhinia</taxon>
    </lineage>
</organism>
<sequence>MPFIQRLAKDKLDKQFEKFLDVFKKLYINISFSDALSQMPFYAKFLKDILSNKRKLDDYESVALTEECIASKAKRSW</sequence>
<evidence type="ECO:0000313" key="2">
    <source>
        <dbReference type="Proteomes" id="UP000828941"/>
    </source>
</evidence>
<protein>
    <submittedName>
        <fullName evidence="1">Uncharacterized protein</fullName>
    </submittedName>
</protein>